<dbReference type="EMBL" id="QEAQ01000209">
    <property type="protein sequence ID" value="TPX53683.1"/>
    <property type="molecule type" value="Genomic_DNA"/>
</dbReference>
<comment type="subcellular location">
    <subcellularLocation>
        <location evidence="1">Endoplasmic reticulum membrane</location>
        <topology evidence="1">Single-pass type II membrane protein</topology>
    </subcellularLocation>
</comment>
<evidence type="ECO:0000256" key="2">
    <source>
        <dbReference type="ARBA" id="ARBA00009289"/>
    </source>
</evidence>
<name>A0A507DQ09_9FUNG</name>
<organism evidence="10 11">
    <name type="scientific">Powellomyces hirtus</name>
    <dbReference type="NCBI Taxonomy" id="109895"/>
    <lineage>
        <taxon>Eukaryota</taxon>
        <taxon>Fungi</taxon>
        <taxon>Fungi incertae sedis</taxon>
        <taxon>Chytridiomycota</taxon>
        <taxon>Chytridiomycota incertae sedis</taxon>
        <taxon>Chytridiomycetes</taxon>
        <taxon>Spizellomycetales</taxon>
        <taxon>Powellomycetaceae</taxon>
        <taxon>Powellomyces</taxon>
    </lineage>
</organism>
<dbReference type="PANTHER" id="PTHR12804:SF0">
    <property type="entry name" value="SIGNAL PEPTIDASE COMPLEX SUBUNIT 3"/>
    <property type="match status" value="1"/>
</dbReference>
<evidence type="ECO:0000313" key="11">
    <source>
        <dbReference type="Proteomes" id="UP000318582"/>
    </source>
</evidence>
<keyword evidence="3" id="KW-0812">Transmembrane</keyword>
<evidence type="ECO:0000256" key="7">
    <source>
        <dbReference type="ARBA" id="ARBA00023136"/>
    </source>
</evidence>
<accession>A0A507DQ09</accession>
<sequence>MYSLPQRANTLFAFFISVLFCVLGAVALSGPVLLLATHAGGRDAGVPVISVEKMAVKLGRRGHYYDYTQPMTELAFIHFNMVADLTPYWTWNTKQLFVYVVAEYATPTHPTNQIVIYDDIITSKDDANIDLRNQLSEYIASDMSHKLAGINATLSLHWNTMPHVGILMTDRKGSTPLVFPKPTK</sequence>
<dbReference type="GO" id="GO:0006465">
    <property type="term" value="P:signal peptide processing"/>
    <property type="evidence" value="ECO:0007669"/>
    <property type="project" value="UniProtKB-UniRule"/>
</dbReference>
<dbReference type="STRING" id="109895.A0A507DQ09"/>
<keyword evidence="7 9" id="KW-0472">Membrane</keyword>
<keyword evidence="6" id="KW-1133">Transmembrane helix</keyword>
<gene>
    <name evidence="10" type="ORF">PhCBS80983_g06236</name>
</gene>
<dbReference type="AlphaFoldDB" id="A0A507DQ09"/>
<comment type="similarity">
    <text evidence="2 9">Belongs to the SPCS3 family.</text>
</comment>
<evidence type="ECO:0000256" key="8">
    <source>
        <dbReference type="ARBA" id="ARBA00045670"/>
    </source>
</evidence>
<evidence type="ECO:0000313" key="10">
    <source>
        <dbReference type="EMBL" id="TPX53683.1"/>
    </source>
</evidence>
<dbReference type="PANTHER" id="PTHR12804">
    <property type="entry name" value="MICROSOMAL SIGNAL PEPTIDASE 23 KD SUBUNIT SPC22/23"/>
    <property type="match status" value="1"/>
</dbReference>
<dbReference type="PIRSF" id="PIRSF016089">
    <property type="entry name" value="SPC22"/>
    <property type="match status" value="1"/>
</dbReference>
<reference evidence="10 11" key="1">
    <citation type="journal article" date="2019" name="Sci. Rep.">
        <title>Comparative genomics of chytrid fungi reveal insights into the obligate biotrophic and pathogenic lifestyle of Synchytrium endobioticum.</title>
        <authorList>
            <person name="van de Vossenberg B.T.L.H."/>
            <person name="Warris S."/>
            <person name="Nguyen H.D.T."/>
            <person name="van Gent-Pelzer M.P.E."/>
            <person name="Joly D.L."/>
            <person name="van de Geest H.C."/>
            <person name="Bonants P.J.M."/>
            <person name="Smith D.S."/>
            <person name="Levesque C.A."/>
            <person name="van der Lee T.A.J."/>
        </authorList>
    </citation>
    <scope>NUCLEOTIDE SEQUENCE [LARGE SCALE GENOMIC DNA]</scope>
    <source>
        <strain evidence="10 11">CBS 809.83</strain>
    </source>
</reference>
<comment type="function">
    <text evidence="8">Essential component of the signal peptidase complex (SPC) which catalyzes the cleavage of N-terminal signal sequences from nascent proteins as they are translocated into the lumen of the endoplasmic reticulum. Essential for the SPC catalytic activity, possibly by stabilizing and positioning the active center of the complex close to the lumenal surface. Essential for viability.</text>
</comment>
<keyword evidence="11" id="KW-1185">Reference proteome</keyword>
<evidence type="ECO:0000256" key="6">
    <source>
        <dbReference type="ARBA" id="ARBA00022989"/>
    </source>
</evidence>
<protein>
    <recommendedName>
        <fullName evidence="9">Signal peptidase subunit 3</fullName>
    </recommendedName>
</protein>
<keyword evidence="4 9" id="KW-0256">Endoplasmic reticulum</keyword>
<dbReference type="GO" id="GO:0005787">
    <property type="term" value="C:signal peptidase complex"/>
    <property type="evidence" value="ECO:0007669"/>
    <property type="project" value="UniProtKB-UniRule"/>
</dbReference>
<evidence type="ECO:0000256" key="4">
    <source>
        <dbReference type="ARBA" id="ARBA00022824"/>
    </source>
</evidence>
<dbReference type="InterPro" id="IPR007653">
    <property type="entry name" value="SPC3"/>
</dbReference>
<dbReference type="GO" id="GO:0045047">
    <property type="term" value="P:protein targeting to ER"/>
    <property type="evidence" value="ECO:0007669"/>
    <property type="project" value="TreeGrafter"/>
</dbReference>
<evidence type="ECO:0000256" key="3">
    <source>
        <dbReference type="ARBA" id="ARBA00022692"/>
    </source>
</evidence>
<proteinExistence type="inferred from homology"/>
<keyword evidence="5" id="KW-0735">Signal-anchor</keyword>
<evidence type="ECO:0000256" key="1">
    <source>
        <dbReference type="ARBA" id="ARBA00004648"/>
    </source>
</evidence>
<evidence type="ECO:0000256" key="5">
    <source>
        <dbReference type="ARBA" id="ARBA00022968"/>
    </source>
</evidence>
<evidence type="ECO:0000256" key="9">
    <source>
        <dbReference type="PIRNR" id="PIRNR016089"/>
    </source>
</evidence>
<dbReference type="Proteomes" id="UP000318582">
    <property type="component" value="Unassembled WGS sequence"/>
</dbReference>
<dbReference type="Pfam" id="PF04573">
    <property type="entry name" value="SPC22"/>
    <property type="match status" value="1"/>
</dbReference>
<comment type="caution">
    <text evidence="10">The sequence shown here is derived from an EMBL/GenBank/DDBJ whole genome shotgun (WGS) entry which is preliminary data.</text>
</comment>